<dbReference type="Proteomes" id="UP000245444">
    <property type="component" value="Chromosome"/>
</dbReference>
<dbReference type="Gene3D" id="3.20.20.10">
    <property type="entry name" value="Alanine racemase"/>
    <property type="match status" value="1"/>
</dbReference>
<evidence type="ECO:0000313" key="4">
    <source>
        <dbReference type="EMBL" id="AWN46553.1"/>
    </source>
</evidence>
<comment type="similarity">
    <text evidence="1">Belongs to the DSD1 family.</text>
</comment>
<dbReference type="EMBL" id="CP029553">
    <property type="protein sequence ID" value="AWN46553.1"/>
    <property type="molecule type" value="Genomic_DNA"/>
</dbReference>
<accession>A0A2U8WK98</accession>
<dbReference type="PANTHER" id="PTHR28004:SF2">
    <property type="entry name" value="D-SERINE DEHYDRATASE"/>
    <property type="match status" value="1"/>
</dbReference>
<dbReference type="Pfam" id="PF14031">
    <property type="entry name" value="D-ser_dehydrat"/>
    <property type="match status" value="1"/>
</dbReference>
<dbReference type="CDD" id="cd06819">
    <property type="entry name" value="PLPDE_III_LS_D-TA"/>
    <property type="match status" value="1"/>
</dbReference>
<protein>
    <submittedName>
        <fullName evidence="4">Alanine racemase</fullName>
    </submittedName>
</protein>
<organism evidence="4 5">
    <name type="scientific">Methylobacterium terrae</name>
    <dbReference type="NCBI Taxonomy" id="2202827"/>
    <lineage>
        <taxon>Bacteria</taxon>
        <taxon>Pseudomonadati</taxon>
        <taxon>Pseudomonadota</taxon>
        <taxon>Alphaproteobacteria</taxon>
        <taxon>Hyphomicrobiales</taxon>
        <taxon>Methylobacteriaceae</taxon>
        <taxon>Methylobacterium</taxon>
    </lineage>
</organism>
<evidence type="ECO:0000256" key="1">
    <source>
        <dbReference type="ARBA" id="ARBA00005323"/>
    </source>
</evidence>
<dbReference type="RefSeq" id="WP_109958897.1">
    <property type="nucleotide sequence ID" value="NZ_CP029553.1"/>
</dbReference>
<dbReference type="AlphaFoldDB" id="A0A2U8WK98"/>
<evidence type="ECO:0000259" key="3">
    <source>
        <dbReference type="SMART" id="SM01119"/>
    </source>
</evidence>
<dbReference type="SUPFAM" id="SSF51419">
    <property type="entry name" value="PLP-binding barrel"/>
    <property type="match status" value="1"/>
</dbReference>
<proteinExistence type="inferred from homology"/>
<evidence type="ECO:0000313" key="5">
    <source>
        <dbReference type="Proteomes" id="UP000245444"/>
    </source>
</evidence>
<gene>
    <name evidence="4" type="ORF">DK419_09675</name>
</gene>
<dbReference type="InterPro" id="IPR051466">
    <property type="entry name" value="D-amino_acid_metab_enzyme"/>
</dbReference>
<reference evidence="4 5" key="1">
    <citation type="submission" date="2018-05" db="EMBL/GenBank/DDBJ databases">
        <title>Complete Genome Sequence of Methylobacterium sp. 17Sr1-28.</title>
        <authorList>
            <person name="Srinivasan S."/>
        </authorList>
    </citation>
    <scope>NUCLEOTIDE SEQUENCE [LARGE SCALE GENOMIC DNA]</scope>
    <source>
        <strain evidence="4 5">17Sr1-28</strain>
    </source>
</reference>
<evidence type="ECO:0000256" key="2">
    <source>
        <dbReference type="ARBA" id="ARBA00023239"/>
    </source>
</evidence>
<dbReference type="OrthoDB" id="9772497at2"/>
<dbReference type="InterPro" id="IPR001608">
    <property type="entry name" value="Ala_racemase_N"/>
</dbReference>
<dbReference type="InterPro" id="IPR029066">
    <property type="entry name" value="PLP-binding_barrel"/>
</dbReference>
<feature type="domain" description="D-serine dehydratase-like" evidence="3">
    <location>
        <begin position="297"/>
        <end position="383"/>
    </location>
</feature>
<dbReference type="GO" id="GO:0036088">
    <property type="term" value="P:D-serine catabolic process"/>
    <property type="evidence" value="ECO:0007669"/>
    <property type="project" value="TreeGrafter"/>
</dbReference>
<keyword evidence="5" id="KW-1185">Reference proteome</keyword>
<dbReference type="GO" id="GO:0008721">
    <property type="term" value="F:D-serine ammonia-lyase activity"/>
    <property type="evidence" value="ECO:0007669"/>
    <property type="project" value="TreeGrafter"/>
</dbReference>
<sequence length="400" mass="41574">MSTAQPSRNEGAAAGPRAWEPGYDIPARLGDPVAAIATPALIVDLDAFERNLDRMRSRAADLGVALRAHAKMHKSADVARLQTTRGGAVGICCQKVSEADALMRAGITDVLVSNQVVGEARVARLVRLAERGRVAVCADHPDQVAAFSRAVLERRAATGSSGLTLDVLVEMDCGSGRCGTGSVAESVALARAIDASPGLRFAGLQSYHGRAQHISEPAERRAALAAALALTAATRDAIRAEGLACDRVTGAGTGSFEIEGAAGVHTEIQAGSYAFMDADYARVRTDDGSAPGGFEHALFVLATVVSVPARGRAVCDAGLKAVAADSGLPLVHGRSGITATGLSDEHCNLSDPDAQLTLGAQIHLVPGHCDPTCNLHDWYVGVRHGRVECLWPITARGKVF</sequence>
<dbReference type="InterPro" id="IPR042208">
    <property type="entry name" value="D-ser_dehydrat-like_sf"/>
</dbReference>
<dbReference type="PANTHER" id="PTHR28004">
    <property type="entry name" value="ZGC:162816-RELATED"/>
    <property type="match status" value="1"/>
</dbReference>
<dbReference type="Pfam" id="PF01168">
    <property type="entry name" value="Ala_racemase_N"/>
    <property type="match status" value="1"/>
</dbReference>
<dbReference type="InterPro" id="IPR026956">
    <property type="entry name" value="D-ser_dehydrat-like_dom"/>
</dbReference>
<keyword evidence="2" id="KW-0456">Lyase</keyword>
<dbReference type="Gene3D" id="2.40.37.20">
    <property type="entry name" value="D-serine dehydratase-like domain"/>
    <property type="match status" value="1"/>
</dbReference>
<dbReference type="KEGG" id="mtea:DK419_09675"/>
<name>A0A2U8WK98_9HYPH</name>
<dbReference type="SMART" id="SM01119">
    <property type="entry name" value="D-ser_dehydrat"/>
    <property type="match status" value="1"/>
</dbReference>